<dbReference type="Proteomes" id="UP000299102">
    <property type="component" value="Unassembled WGS sequence"/>
</dbReference>
<protein>
    <submittedName>
        <fullName evidence="3">Protein sel-1 homolog 1</fullName>
    </submittedName>
</protein>
<dbReference type="AlphaFoldDB" id="A0A4C2ABL9"/>
<evidence type="ECO:0000256" key="2">
    <source>
        <dbReference type="SAM" id="SignalP"/>
    </source>
</evidence>
<evidence type="ECO:0000256" key="1">
    <source>
        <dbReference type="SAM" id="MobiDB-lite"/>
    </source>
</evidence>
<dbReference type="EMBL" id="BGZK01002762">
    <property type="protein sequence ID" value="GBP96277.1"/>
    <property type="molecule type" value="Genomic_DNA"/>
</dbReference>
<sequence>MKKNFTIFGVTILLLIGIALADLQGPQVTNNESKDTLDSTGSSAKTESKLESHTEVSAEDTDETTNNQQFDDLAKEGLAEAHFDWHLAKRQYDLAAVTNADAKVPVAIALLKLQLLAKLESIKESPYKFIFYLDENIAANWDLYMITILTLLLGFICTQDVHWKINSNQTKETHSHHQMNAVDQQNNDNVGAVETTPAANNIQAAQSSPLTSANIKTETDSNKDIINVKDVHNNYTNVHITIFNNFNVINICNTVSCFKFYS</sequence>
<feature type="compositionally biased region" description="Basic and acidic residues" evidence="1">
    <location>
        <begin position="46"/>
        <end position="56"/>
    </location>
</feature>
<keyword evidence="2" id="KW-0732">Signal</keyword>
<evidence type="ECO:0000313" key="3">
    <source>
        <dbReference type="EMBL" id="GBP96277.1"/>
    </source>
</evidence>
<evidence type="ECO:0000313" key="4">
    <source>
        <dbReference type="Proteomes" id="UP000299102"/>
    </source>
</evidence>
<organism evidence="3 4">
    <name type="scientific">Eumeta variegata</name>
    <name type="common">Bagworm moth</name>
    <name type="synonym">Eumeta japonica</name>
    <dbReference type="NCBI Taxonomy" id="151549"/>
    <lineage>
        <taxon>Eukaryota</taxon>
        <taxon>Metazoa</taxon>
        <taxon>Ecdysozoa</taxon>
        <taxon>Arthropoda</taxon>
        <taxon>Hexapoda</taxon>
        <taxon>Insecta</taxon>
        <taxon>Pterygota</taxon>
        <taxon>Neoptera</taxon>
        <taxon>Endopterygota</taxon>
        <taxon>Lepidoptera</taxon>
        <taxon>Glossata</taxon>
        <taxon>Ditrysia</taxon>
        <taxon>Tineoidea</taxon>
        <taxon>Psychidae</taxon>
        <taxon>Oiketicinae</taxon>
        <taxon>Eumeta</taxon>
    </lineage>
</organism>
<comment type="caution">
    <text evidence="3">The sequence shown here is derived from an EMBL/GenBank/DDBJ whole genome shotgun (WGS) entry which is preliminary data.</text>
</comment>
<dbReference type="STRING" id="151549.A0A4C2ABL9"/>
<feature type="region of interest" description="Disordered" evidence="1">
    <location>
        <begin position="29"/>
        <end position="66"/>
    </location>
</feature>
<feature type="chain" id="PRO_5020032543" evidence="2">
    <location>
        <begin position="22"/>
        <end position="262"/>
    </location>
</feature>
<keyword evidence="4" id="KW-1185">Reference proteome</keyword>
<reference evidence="3 4" key="1">
    <citation type="journal article" date="2019" name="Commun. Biol.">
        <title>The bagworm genome reveals a unique fibroin gene that provides high tensile strength.</title>
        <authorList>
            <person name="Kono N."/>
            <person name="Nakamura H."/>
            <person name="Ohtoshi R."/>
            <person name="Tomita M."/>
            <person name="Numata K."/>
            <person name="Arakawa K."/>
        </authorList>
    </citation>
    <scope>NUCLEOTIDE SEQUENCE [LARGE SCALE GENOMIC DNA]</scope>
</reference>
<name>A0A4C2ABL9_EUMVA</name>
<gene>
    <name evidence="3" type="primary">Sel1l</name>
    <name evidence="3" type="ORF">EVAR_101643_1</name>
</gene>
<feature type="signal peptide" evidence="2">
    <location>
        <begin position="1"/>
        <end position="21"/>
    </location>
</feature>
<accession>A0A4C2ABL9</accession>
<proteinExistence type="predicted"/>